<dbReference type="PIRSF" id="PIRSF016578">
    <property type="entry name" value="HsaA"/>
    <property type="match status" value="1"/>
</dbReference>
<reference evidence="7 8" key="1">
    <citation type="submission" date="2018-07" db="EMBL/GenBank/DDBJ databases">
        <title>Genomic Encyclopedia of Type Strains, Phase IV (KMG-IV): sequencing the most valuable type-strain genomes for metagenomic binning, comparative biology and taxonomic classification.</title>
        <authorList>
            <person name="Goeker M."/>
        </authorList>
    </citation>
    <scope>NUCLEOTIDE SEQUENCE [LARGE SCALE GENOMIC DNA]</scope>
    <source>
        <strain evidence="7 8">DSM 5603</strain>
    </source>
</reference>
<dbReference type="InterPro" id="IPR036250">
    <property type="entry name" value="AcylCo_DH-like_C"/>
</dbReference>
<sequence>MISIPTSRVLVSRGENGEFAGGAGLEEILARAAALRVLFAGRAAAHDRDADFPFDDIADFSASGLMALPSRVDAGGLGESLPAAQAVVGSLAQGDPSVALVIVNHYMVHATIAARAGWPEALAARLEQENVRQPGLINAALAEPDLGSASYGGLPETVATVTPDGWRISGRKAYVTGIPALSWLLVRARTDDADPRVGLFLVPALADGVIVHRNWDHIGMRATHSHEVEFQDVLVPAADVTDLVDGGARHPVLSGLMRWNTGLLGALYDGIVRGALDWTVGFLRKRVPSNLGQPLATLPSVQDAVGRVALALDENRMLLDRYADDVVAGRGDAADRGAAVIKARVIDGAADLTLHLLSLAGNAGLSARNPLERCHRDALCGRIHAPHGELVRRKAGQRVLAF</sequence>
<dbReference type="RefSeq" id="WP_114726617.1">
    <property type="nucleotide sequence ID" value="NZ_BJMI01000009.1"/>
</dbReference>
<dbReference type="PANTHER" id="PTHR43831:SF1">
    <property type="entry name" value="ISOBUTYRYL-COA DEHYDROGENASE, MITOCHONDRIAL"/>
    <property type="match status" value="1"/>
</dbReference>
<gene>
    <name evidence="7" type="ORF">C7453_102601</name>
    <name evidence="6" type="ORF">HLH32_06250</name>
</gene>
<protein>
    <submittedName>
        <fullName evidence="6">Acyl-CoA/acyl-ACP dehydrogenase</fullName>
    </submittedName>
    <submittedName>
        <fullName evidence="7">Alkylation response protein AidB-like acyl-CoA dehydrogenase</fullName>
    </submittedName>
</protein>
<feature type="domain" description="Acyl-CoA dehydrogenase C-terminal" evidence="5">
    <location>
        <begin position="270"/>
        <end position="386"/>
    </location>
</feature>
<evidence type="ECO:0000259" key="3">
    <source>
        <dbReference type="Pfam" id="PF02770"/>
    </source>
</evidence>
<evidence type="ECO:0000313" key="6">
    <source>
        <dbReference type="EMBL" id="MBB2185987.1"/>
    </source>
</evidence>
<dbReference type="GO" id="GO:0050660">
    <property type="term" value="F:flavin adenine dinucleotide binding"/>
    <property type="evidence" value="ECO:0007669"/>
    <property type="project" value="InterPro"/>
</dbReference>
<keyword evidence="1" id="KW-0285">Flavoprotein</keyword>
<name>A0A370G7N9_GLULI</name>
<dbReference type="Proteomes" id="UP000562982">
    <property type="component" value="Unassembled WGS sequence"/>
</dbReference>
<accession>A0A370G7N9</accession>
<evidence type="ECO:0000259" key="4">
    <source>
        <dbReference type="Pfam" id="PF02771"/>
    </source>
</evidence>
<dbReference type="AlphaFoldDB" id="A0A370G7N9"/>
<dbReference type="OrthoDB" id="2986495at2"/>
<evidence type="ECO:0000259" key="5">
    <source>
        <dbReference type="Pfam" id="PF08028"/>
    </source>
</evidence>
<dbReference type="InterPro" id="IPR006091">
    <property type="entry name" value="Acyl-CoA_Oxase/DH_mid-dom"/>
</dbReference>
<dbReference type="InterPro" id="IPR013786">
    <property type="entry name" value="AcylCoA_DH/ox_N"/>
</dbReference>
<dbReference type="SUPFAM" id="SSF47203">
    <property type="entry name" value="Acyl-CoA dehydrogenase C-terminal domain-like"/>
    <property type="match status" value="1"/>
</dbReference>
<dbReference type="InterPro" id="IPR037069">
    <property type="entry name" value="AcylCoA_DH/ox_N_sf"/>
</dbReference>
<evidence type="ECO:0000256" key="2">
    <source>
        <dbReference type="ARBA" id="ARBA00023002"/>
    </source>
</evidence>
<evidence type="ECO:0000256" key="1">
    <source>
        <dbReference type="ARBA" id="ARBA00022630"/>
    </source>
</evidence>
<comment type="caution">
    <text evidence="7">The sequence shown here is derived from an EMBL/GenBank/DDBJ whole genome shotgun (WGS) entry which is preliminary data.</text>
</comment>
<dbReference type="Gene3D" id="1.10.540.10">
    <property type="entry name" value="Acyl-CoA dehydrogenase/oxidase, N-terminal domain"/>
    <property type="match status" value="1"/>
</dbReference>
<dbReference type="Gene3D" id="2.40.110.10">
    <property type="entry name" value="Butyryl-CoA Dehydrogenase, subunit A, domain 2"/>
    <property type="match status" value="1"/>
</dbReference>
<dbReference type="InterPro" id="IPR009100">
    <property type="entry name" value="AcylCoA_DH/oxidase_NM_dom_sf"/>
</dbReference>
<organism evidence="7 8">
    <name type="scientific">Gluconacetobacter liquefaciens</name>
    <name type="common">Acetobacter liquefaciens</name>
    <dbReference type="NCBI Taxonomy" id="89584"/>
    <lineage>
        <taxon>Bacteria</taxon>
        <taxon>Pseudomonadati</taxon>
        <taxon>Pseudomonadota</taxon>
        <taxon>Alphaproteobacteria</taxon>
        <taxon>Acetobacterales</taxon>
        <taxon>Acetobacteraceae</taxon>
        <taxon>Gluconacetobacter</taxon>
    </lineage>
</organism>
<evidence type="ECO:0000313" key="7">
    <source>
        <dbReference type="EMBL" id="RDI39805.1"/>
    </source>
</evidence>
<reference evidence="6 9" key="2">
    <citation type="submission" date="2020-04" db="EMBL/GenBank/DDBJ databases">
        <title>Description of novel Gluconacetobacter.</title>
        <authorList>
            <person name="Sombolestani A."/>
        </authorList>
    </citation>
    <scope>NUCLEOTIDE SEQUENCE [LARGE SCALE GENOMIC DNA]</scope>
    <source>
        <strain evidence="6 9">LMG 1382</strain>
    </source>
</reference>
<evidence type="ECO:0000313" key="9">
    <source>
        <dbReference type="Proteomes" id="UP000562982"/>
    </source>
</evidence>
<keyword evidence="2" id="KW-0560">Oxidoreductase</keyword>
<dbReference type="Gene3D" id="1.20.140.10">
    <property type="entry name" value="Butyryl-CoA Dehydrogenase, subunit A, domain 3"/>
    <property type="match status" value="1"/>
</dbReference>
<dbReference type="InterPro" id="IPR046373">
    <property type="entry name" value="Acyl-CoA_Oxase/DH_mid-dom_sf"/>
</dbReference>
<dbReference type="Pfam" id="PF08028">
    <property type="entry name" value="Acyl-CoA_dh_2"/>
    <property type="match status" value="1"/>
</dbReference>
<dbReference type="Pfam" id="PF02770">
    <property type="entry name" value="Acyl-CoA_dh_M"/>
    <property type="match status" value="1"/>
</dbReference>
<proteinExistence type="predicted"/>
<dbReference type="InterPro" id="IPR013107">
    <property type="entry name" value="Acyl-CoA_DH_C"/>
</dbReference>
<dbReference type="SUPFAM" id="SSF56645">
    <property type="entry name" value="Acyl-CoA dehydrogenase NM domain-like"/>
    <property type="match status" value="1"/>
</dbReference>
<feature type="domain" description="Acyl-CoA oxidase/dehydrogenase middle" evidence="3">
    <location>
        <begin position="140"/>
        <end position="233"/>
    </location>
</feature>
<dbReference type="GO" id="GO:0016627">
    <property type="term" value="F:oxidoreductase activity, acting on the CH-CH group of donors"/>
    <property type="evidence" value="ECO:0007669"/>
    <property type="project" value="InterPro"/>
</dbReference>
<dbReference type="EMBL" id="JABEQI010000002">
    <property type="protein sequence ID" value="MBB2185987.1"/>
    <property type="molecule type" value="Genomic_DNA"/>
</dbReference>
<keyword evidence="8" id="KW-1185">Reference proteome</keyword>
<dbReference type="EMBL" id="QQAW01000002">
    <property type="protein sequence ID" value="RDI39805.1"/>
    <property type="molecule type" value="Genomic_DNA"/>
</dbReference>
<dbReference type="Proteomes" id="UP000254958">
    <property type="component" value="Unassembled WGS sequence"/>
</dbReference>
<feature type="domain" description="Acyl-CoA dehydrogenase/oxidase N-terminal" evidence="4">
    <location>
        <begin position="40"/>
        <end position="118"/>
    </location>
</feature>
<dbReference type="PANTHER" id="PTHR43831">
    <property type="entry name" value="ISOBUTYRYL-COA DEHYDROGENASE"/>
    <property type="match status" value="1"/>
</dbReference>
<evidence type="ECO:0000313" key="8">
    <source>
        <dbReference type="Proteomes" id="UP000254958"/>
    </source>
</evidence>
<dbReference type="Pfam" id="PF02771">
    <property type="entry name" value="Acyl-CoA_dh_N"/>
    <property type="match status" value="1"/>
</dbReference>
<dbReference type="CDD" id="cd00567">
    <property type="entry name" value="ACAD"/>
    <property type="match status" value="1"/>
</dbReference>
<dbReference type="InterPro" id="IPR052547">
    <property type="entry name" value="Mito_Isobutyryl-CoADH"/>
</dbReference>